<gene>
    <name evidence="2" type="ORF">CYJ57_05475</name>
</gene>
<keyword evidence="1" id="KW-1277">Toxin-antitoxin system</keyword>
<dbReference type="Pfam" id="PF05016">
    <property type="entry name" value="ParE_toxin"/>
    <property type="match status" value="1"/>
</dbReference>
<evidence type="ECO:0000313" key="3">
    <source>
        <dbReference type="Proteomes" id="UP000234384"/>
    </source>
</evidence>
<dbReference type="OrthoDB" id="362857at2"/>
<dbReference type="EMBL" id="PKHE01000013">
    <property type="protein sequence ID" value="PKY88575.1"/>
    <property type="molecule type" value="Genomic_DNA"/>
</dbReference>
<organism evidence="2 3">
    <name type="scientific">Falseniella ignava</name>
    <dbReference type="NCBI Taxonomy" id="137730"/>
    <lineage>
        <taxon>Bacteria</taxon>
        <taxon>Bacillati</taxon>
        <taxon>Bacillota</taxon>
        <taxon>Bacilli</taxon>
        <taxon>Lactobacillales</taxon>
        <taxon>Aerococcaceae</taxon>
        <taxon>Falseniella</taxon>
    </lineage>
</organism>
<comment type="caution">
    <text evidence="2">The sequence shown here is derived from an EMBL/GenBank/DDBJ whole genome shotgun (WGS) entry which is preliminary data.</text>
</comment>
<dbReference type="Proteomes" id="UP000234384">
    <property type="component" value="Unassembled WGS sequence"/>
</dbReference>
<dbReference type="Gene3D" id="3.30.2310.20">
    <property type="entry name" value="RelE-like"/>
    <property type="match status" value="1"/>
</dbReference>
<sequence>MNEYRIEVTESAQNDLREIVRYIQTDLTSPGTAEHFLDGIEKMLEQLAFMPQKFQYVRDDYLASKGYRYTRYKKYLIFDTVDDSHHFVYIHRILHSSRQWEYLI</sequence>
<reference evidence="2 3" key="1">
    <citation type="submission" date="2017-12" db="EMBL/GenBank/DDBJ databases">
        <title>Phylogenetic diversity of female urinary microbiome.</title>
        <authorList>
            <person name="Thomas-White K."/>
            <person name="Wolfe A.J."/>
        </authorList>
    </citation>
    <scope>NUCLEOTIDE SEQUENCE [LARGE SCALE GENOMIC DNA]</scope>
    <source>
        <strain evidence="2 3">UMB0898</strain>
    </source>
</reference>
<evidence type="ECO:0000313" key="2">
    <source>
        <dbReference type="EMBL" id="PKY88575.1"/>
    </source>
</evidence>
<evidence type="ECO:0000256" key="1">
    <source>
        <dbReference type="ARBA" id="ARBA00022649"/>
    </source>
</evidence>
<dbReference type="InterPro" id="IPR007712">
    <property type="entry name" value="RelE/ParE_toxin"/>
</dbReference>
<protein>
    <submittedName>
        <fullName evidence="2">Type II toxin-antitoxin system RelE/ParE family toxin</fullName>
    </submittedName>
</protein>
<name>A0A2I1JZ29_9LACT</name>
<dbReference type="InterPro" id="IPR035093">
    <property type="entry name" value="RelE/ParE_toxin_dom_sf"/>
</dbReference>
<dbReference type="RefSeq" id="WP_101954383.1">
    <property type="nucleotide sequence ID" value="NZ_PKHE01000013.1"/>
</dbReference>
<proteinExistence type="predicted"/>
<dbReference type="AlphaFoldDB" id="A0A2I1JZ29"/>
<accession>A0A2I1JZ29</accession>